<keyword evidence="6" id="KW-0547">Nucleotide-binding</keyword>
<evidence type="ECO:0000256" key="5">
    <source>
        <dbReference type="ARBA" id="ARBA00022679"/>
    </source>
</evidence>
<dbReference type="GO" id="GO:0005886">
    <property type="term" value="C:plasma membrane"/>
    <property type="evidence" value="ECO:0007669"/>
    <property type="project" value="TreeGrafter"/>
</dbReference>
<dbReference type="EMBL" id="UINC01013196">
    <property type="protein sequence ID" value="SVA57180.1"/>
    <property type="molecule type" value="Genomic_DNA"/>
</dbReference>
<keyword evidence="8" id="KW-0067">ATP-binding</keyword>
<keyword evidence="5" id="KW-0808">Transferase</keyword>
<dbReference type="GO" id="GO:0005524">
    <property type="term" value="F:ATP binding"/>
    <property type="evidence" value="ECO:0007669"/>
    <property type="project" value="UniProtKB-KW"/>
</dbReference>
<name>A0A381WXL7_9ZZZZ</name>
<dbReference type="EC" id="2.7.1.130" evidence="2"/>
<evidence type="ECO:0000256" key="6">
    <source>
        <dbReference type="ARBA" id="ARBA00022741"/>
    </source>
</evidence>
<dbReference type="UniPathway" id="UPA00359">
    <property type="reaction ID" value="UER00482"/>
</dbReference>
<dbReference type="SUPFAM" id="SSF52540">
    <property type="entry name" value="P-loop containing nucleoside triphosphate hydrolases"/>
    <property type="match status" value="1"/>
</dbReference>
<dbReference type="GO" id="GO:0009245">
    <property type="term" value="P:lipid A biosynthetic process"/>
    <property type="evidence" value="ECO:0007669"/>
    <property type="project" value="UniProtKB-KW"/>
</dbReference>
<dbReference type="HAMAP" id="MF_00409">
    <property type="entry name" value="LpxK"/>
    <property type="match status" value="1"/>
</dbReference>
<comment type="pathway">
    <text evidence="1">Glycolipid biosynthesis; lipid IV(A) biosynthesis; lipid IV(A) from (3R)-3-hydroxytetradecanoyl-[acyl-carrier-protein] and UDP-N-acetyl-alpha-D-glucosamine: step 6/6.</text>
</comment>
<evidence type="ECO:0000256" key="2">
    <source>
        <dbReference type="ARBA" id="ARBA00012071"/>
    </source>
</evidence>
<sequence length="326" mass="36547">MLYWGIVFWRNIFYTLGFFISRKLPTKVISIGNITAGGTGKTPAVIYLVKLFLKNRMKVGVLSRGYGRKTAGTQLVTDGDGPAGGWRNFGDEPTLIAQELPDVPVVVDSNRHRGGMFLIKNFSPDIIIMDDAFQHRAIERDIDIVLINSQDTRAEHKLLPYGFLREPWMSLKRADLLIFTKSNIKKPAPFLIAMAKQTKRRWFQSELISGRATTIEGKTKEATKGMKILAISAIGDTKGFIKTLKNAGFYVVDAMTFVDHYDYTQTDIEEAKKKIMKSTAEIAITTTKDAVKLSQLDLSGLDLYSIEAEFKLSPENEKKLIDIIGV</sequence>
<dbReference type="InterPro" id="IPR027417">
    <property type="entry name" value="P-loop_NTPase"/>
</dbReference>
<reference evidence="10" key="1">
    <citation type="submission" date="2018-05" db="EMBL/GenBank/DDBJ databases">
        <authorList>
            <person name="Lanie J.A."/>
            <person name="Ng W.-L."/>
            <person name="Kazmierczak K.M."/>
            <person name="Andrzejewski T.M."/>
            <person name="Davidsen T.M."/>
            <person name="Wayne K.J."/>
            <person name="Tettelin H."/>
            <person name="Glass J.I."/>
            <person name="Rusch D."/>
            <person name="Podicherti R."/>
            <person name="Tsui H.-C.T."/>
            <person name="Winkler M.E."/>
        </authorList>
    </citation>
    <scope>NUCLEOTIDE SEQUENCE</scope>
</reference>
<evidence type="ECO:0000256" key="4">
    <source>
        <dbReference type="ARBA" id="ARBA00022556"/>
    </source>
</evidence>
<dbReference type="Pfam" id="PF02606">
    <property type="entry name" value="LpxK"/>
    <property type="match status" value="1"/>
</dbReference>
<keyword evidence="9" id="KW-0443">Lipid metabolism</keyword>
<dbReference type="InterPro" id="IPR003758">
    <property type="entry name" value="LpxK"/>
</dbReference>
<evidence type="ECO:0000256" key="9">
    <source>
        <dbReference type="ARBA" id="ARBA00023098"/>
    </source>
</evidence>
<keyword evidence="3" id="KW-0444">Lipid biosynthesis</keyword>
<dbReference type="AlphaFoldDB" id="A0A381WXL7"/>
<gene>
    <name evidence="10" type="ORF">METZ01_LOCUS110034</name>
</gene>
<accession>A0A381WXL7</accession>
<dbReference type="GO" id="GO:0009029">
    <property type="term" value="F:lipid-A 4'-kinase activity"/>
    <property type="evidence" value="ECO:0007669"/>
    <property type="project" value="UniProtKB-EC"/>
</dbReference>
<evidence type="ECO:0000256" key="7">
    <source>
        <dbReference type="ARBA" id="ARBA00022777"/>
    </source>
</evidence>
<dbReference type="GO" id="GO:0009244">
    <property type="term" value="P:lipopolysaccharide core region biosynthetic process"/>
    <property type="evidence" value="ECO:0007669"/>
    <property type="project" value="TreeGrafter"/>
</dbReference>
<dbReference type="PANTHER" id="PTHR42724">
    <property type="entry name" value="TETRAACYLDISACCHARIDE 4'-KINASE"/>
    <property type="match status" value="1"/>
</dbReference>
<dbReference type="PANTHER" id="PTHR42724:SF1">
    <property type="entry name" value="TETRAACYLDISACCHARIDE 4'-KINASE, MITOCHONDRIAL-RELATED"/>
    <property type="match status" value="1"/>
</dbReference>
<proteinExistence type="inferred from homology"/>
<evidence type="ECO:0000256" key="8">
    <source>
        <dbReference type="ARBA" id="ARBA00022840"/>
    </source>
</evidence>
<evidence type="ECO:0000256" key="3">
    <source>
        <dbReference type="ARBA" id="ARBA00022516"/>
    </source>
</evidence>
<protein>
    <recommendedName>
        <fullName evidence="2">tetraacyldisaccharide 4'-kinase</fullName>
        <ecNumber evidence="2">2.7.1.130</ecNumber>
    </recommendedName>
</protein>
<keyword evidence="4" id="KW-0441">Lipid A biosynthesis</keyword>
<organism evidence="10">
    <name type="scientific">marine metagenome</name>
    <dbReference type="NCBI Taxonomy" id="408172"/>
    <lineage>
        <taxon>unclassified sequences</taxon>
        <taxon>metagenomes</taxon>
        <taxon>ecological metagenomes</taxon>
    </lineage>
</organism>
<evidence type="ECO:0000256" key="1">
    <source>
        <dbReference type="ARBA" id="ARBA00004870"/>
    </source>
</evidence>
<dbReference type="NCBIfam" id="TIGR00682">
    <property type="entry name" value="lpxK"/>
    <property type="match status" value="1"/>
</dbReference>
<keyword evidence="7" id="KW-0418">Kinase</keyword>
<evidence type="ECO:0000313" key="10">
    <source>
        <dbReference type="EMBL" id="SVA57180.1"/>
    </source>
</evidence>